<reference evidence="2" key="1">
    <citation type="submission" date="2022-11" db="UniProtKB">
        <authorList>
            <consortium name="WormBaseParasite"/>
        </authorList>
    </citation>
    <scope>IDENTIFICATION</scope>
</reference>
<dbReference type="WBParaSite" id="ES5_v2.g16847.t1">
    <property type="protein sequence ID" value="ES5_v2.g16847.t1"/>
    <property type="gene ID" value="ES5_v2.g16847"/>
</dbReference>
<proteinExistence type="predicted"/>
<accession>A0AC34FHV6</accession>
<sequence length="880" mass="100280">MSYFRNFFGPGGESEKETGDEVVEKLVLRLECSTSIEDRRDALKALRSMSKSCRLSVATLGLNYYIEILATETDVKELVGLILEILSECLSSDDETVEHDELGSQLTAMLLNKPEFLNAMFRILEIPDFLVRRNAVHLMTTLVRHCHKEVQDAVIAQPMAVSKIVDLLHENREVIRNNVVLLLTELARGDTALQKLLAYENTFQLLFDIIDQETADSIVVEDCLFVILNLLKRNSSNQEYFREASLVQRLTELARMFLCPPEDSPEYLVNEWPEQKTSNFIFILEIVRSLVSPVDNIHSTIHAAQKVLMQSKMLDLLSMVLMNDFGVSVEVLSESIVTVAEIIRGNYSCQDFFAHSSLNETHRSSLLVLLKAMTVDKQHFRVRSSVFYCFISFLFDNLNGKTQTVESLLPSENQEEESYAIGQHICLAILSTESVQVWFGACILMHCLIDADDLKTQLLRVQLSVNDSEIPSSLLTHISRQLINLGPRKLQVRCSILMLLATWLHNCNPAIDAFLSSEENLHFLTTEMMDHGSYDVNEGENQLVRGLIAFLLTICINDWKPENPEKKVSFTQLIDRRVGKERLAEALDAYSRSEFYIHAAQRPQPLAKNPQELKIEYQFTKLFKQLEADLLKTLRPNGDVQSSKVSETVVSSYKKLIKQQDDTIAALSQELAALKTSGGIKSEQNGVLPQQDNHIMESQNNHLIESLKAELAAKDARILELSDAYIWVEQAKAMNEKWQSEVATLQGWVQQWQNFHIEQLPNPYDTYCQQLTAECRNYETQLAQGWSSFEQLTAQFAAQTKELENCKIQVSNLQRELSYAQKSQQFSPEKHASGNEKYEKLDKEHNDLLLLLADQDSKIKHYKQRLKEHGEAVSDNETDA</sequence>
<organism evidence="1 2">
    <name type="scientific">Panagrolaimus sp. ES5</name>
    <dbReference type="NCBI Taxonomy" id="591445"/>
    <lineage>
        <taxon>Eukaryota</taxon>
        <taxon>Metazoa</taxon>
        <taxon>Ecdysozoa</taxon>
        <taxon>Nematoda</taxon>
        <taxon>Chromadorea</taxon>
        <taxon>Rhabditida</taxon>
        <taxon>Tylenchina</taxon>
        <taxon>Panagrolaimomorpha</taxon>
        <taxon>Panagrolaimoidea</taxon>
        <taxon>Panagrolaimidae</taxon>
        <taxon>Panagrolaimus</taxon>
    </lineage>
</organism>
<evidence type="ECO:0000313" key="2">
    <source>
        <dbReference type="WBParaSite" id="ES5_v2.g16847.t1"/>
    </source>
</evidence>
<dbReference type="Proteomes" id="UP000887579">
    <property type="component" value="Unplaced"/>
</dbReference>
<evidence type="ECO:0000313" key="1">
    <source>
        <dbReference type="Proteomes" id="UP000887579"/>
    </source>
</evidence>
<name>A0AC34FHV6_9BILA</name>
<protein>
    <submittedName>
        <fullName evidence="2">General vesicular transport factor p115</fullName>
    </submittedName>
</protein>